<sequence>MLEIQDLHVYYGGIHALKGINLTVKEGRIVTLIGANGAGKSTTLRTIAGLVRPRQGTIRFNGADLSRTPTYRIIRRGIGVAPEGRRVFSNLTVLENLELGAYNRSKAEYLEQLEWVYTLFPRLEERRKQLAGTLSGGEQQMLALGRALMSRPKLVLLDEPSLGLAPLVVEEVFNAIETVNRQGATILLVEQNAMAALNVAHYAYVLETGRITLEGVGRELLKDERVRKAYLGED</sequence>
<keyword evidence="2" id="KW-0813">Transport</keyword>
<dbReference type="Proteomes" id="UP000298602">
    <property type="component" value="Chromosome"/>
</dbReference>
<dbReference type="PROSITE" id="PS50893">
    <property type="entry name" value="ABC_TRANSPORTER_2"/>
    <property type="match status" value="1"/>
</dbReference>
<dbReference type="InterPro" id="IPR027417">
    <property type="entry name" value="P-loop_NTPase"/>
</dbReference>
<accession>A0A4P8KZN0</accession>
<evidence type="ECO:0000259" key="6">
    <source>
        <dbReference type="PROSITE" id="PS50893"/>
    </source>
</evidence>
<dbReference type="GO" id="GO:0015807">
    <property type="term" value="P:L-amino acid transport"/>
    <property type="evidence" value="ECO:0007669"/>
    <property type="project" value="TreeGrafter"/>
</dbReference>
<gene>
    <name evidence="7" type="ORF">FDQ92_01650</name>
</gene>
<keyword evidence="5" id="KW-0029">Amino-acid transport</keyword>
<evidence type="ECO:0000256" key="5">
    <source>
        <dbReference type="ARBA" id="ARBA00022970"/>
    </source>
</evidence>
<dbReference type="RefSeq" id="WP_137422986.1">
    <property type="nucleotide sequence ID" value="NZ_CP040098.1"/>
</dbReference>
<evidence type="ECO:0000313" key="8">
    <source>
        <dbReference type="Proteomes" id="UP000298602"/>
    </source>
</evidence>
<evidence type="ECO:0000256" key="4">
    <source>
        <dbReference type="ARBA" id="ARBA00022840"/>
    </source>
</evidence>
<dbReference type="Pfam" id="PF00005">
    <property type="entry name" value="ABC_tran"/>
    <property type="match status" value="1"/>
</dbReference>
<dbReference type="PROSITE" id="PS00211">
    <property type="entry name" value="ABC_TRANSPORTER_1"/>
    <property type="match status" value="1"/>
</dbReference>
<dbReference type="CDD" id="cd03224">
    <property type="entry name" value="ABC_TM1139_LivF_branched"/>
    <property type="match status" value="1"/>
</dbReference>
<dbReference type="GO" id="GO:0015658">
    <property type="term" value="F:branched-chain amino acid transmembrane transporter activity"/>
    <property type="evidence" value="ECO:0007669"/>
    <property type="project" value="InterPro"/>
</dbReference>
<dbReference type="AlphaFoldDB" id="A0A4P8KZN0"/>
<proteinExistence type="inferred from homology"/>
<dbReference type="InterPro" id="IPR003593">
    <property type="entry name" value="AAA+_ATPase"/>
</dbReference>
<evidence type="ECO:0000256" key="3">
    <source>
        <dbReference type="ARBA" id="ARBA00022741"/>
    </source>
</evidence>
<dbReference type="InterPro" id="IPR003439">
    <property type="entry name" value="ABC_transporter-like_ATP-bd"/>
</dbReference>
<keyword evidence="8" id="KW-1185">Reference proteome</keyword>
<dbReference type="InterPro" id="IPR017871">
    <property type="entry name" value="ABC_transporter-like_CS"/>
</dbReference>
<evidence type="ECO:0000256" key="2">
    <source>
        <dbReference type="ARBA" id="ARBA00022448"/>
    </source>
</evidence>
<dbReference type="PIRSF" id="PIRSF039137">
    <property type="entry name" value="ABC_branched_ATPase"/>
    <property type="match status" value="1"/>
</dbReference>
<keyword evidence="3" id="KW-0547">Nucleotide-binding</keyword>
<dbReference type="Gene3D" id="3.40.50.300">
    <property type="entry name" value="P-loop containing nucleotide triphosphate hydrolases"/>
    <property type="match status" value="1"/>
</dbReference>
<dbReference type="GO" id="GO:0016887">
    <property type="term" value="F:ATP hydrolysis activity"/>
    <property type="evidence" value="ECO:0007669"/>
    <property type="project" value="InterPro"/>
</dbReference>
<dbReference type="InterPro" id="IPR030660">
    <property type="entry name" value="ABC_branched_ATPase_LivF/BraG"/>
</dbReference>
<comment type="similarity">
    <text evidence="1">Belongs to the ABC transporter superfamily.</text>
</comment>
<dbReference type="GO" id="GO:0005524">
    <property type="term" value="F:ATP binding"/>
    <property type="evidence" value="ECO:0007669"/>
    <property type="project" value="UniProtKB-KW"/>
</dbReference>
<evidence type="ECO:0000256" key="1">
    <source>
        <dbReference type="ARBA" id="ARBA00005417"/>
    </source>
</evidence>
<dbReference type="OrthoDB" id="9805130at2"/>
<keyword evidence="4 7" id="KW-0067">ATP-binding</keyword>
<dbReference type="PANTHER" id="PTHR43820">
    <property type="entry name" value="HIGH-AFFINITY BRANCHED-CHAIN AMINO ACID TRANSPORT ATP-BINDING PROTEIN LIVF"/>
    <property type="match status" value="1"/>
</dbReference>
<feature type="domain" description="ABC transporter" evidence="6">
    <location>
        <begin position="2"/>
        <end position="233"/>
    </location>
</feature>
<dbReference type="InterPro" id="IPR052156">
    <property type="entry name" value="BCAA_Transport_ATP-bd_LivF"/>
</dbReference>
<reference evidence="7 8" key="2">
    <citation type="submission" date="2019-05" db="EMBL/GenBank/DDBJ databases">
        <authorList>
            <person name="Suflita J.M."/>
            <person name="Marks C.R."/>
        </authorList>
    </citation>
    <scope>NUCLEOTIDE SEQUENCE [LARGE SCALE GENOMIC DNA]</scope>
    <source>
        <strain evidence="7 8">ALDC</strain>
    </source>
</reference>
<organism evidence="7 8">
    <name type="scientific">Desulfoglaeba alkanexedens ALDC</name>
    <dbReference type="NCBI Taxonomy" id="980445"/>
    <lineage>
        <taxon>Bacteria</taxon>
        <taxon>Pseudomonadati</taxon>
        <taxon>Thermodesulfobacteriota</taxon>
        <taxon>Syntrophobacteria</taxon>
        <taxon>Syntrophobacterales</taxon>
        <taxon>Syntrophobacteraceae</taxon>
        <taxon>Desulfoglaeba</taxon>
    </lineage>
</organism>
<dbReference type="KEGG" id="dax:FDQ92_01650"/>
<reference evidence="7 8" key="1">
    <citation type="submission" date="2019-05" db="EMBL/GenBank/DDBJ databases">
        <title>The Complete Genome Sequence of the n-alkane-degrading Desulfoglaeba alkanexedens ALDC reveals multiple alkylsuccinate synthase gene clusters.</title>
        <authorList>
            <person name="Callaghan A.V."/>
            <person name="Davidova I.A."/>
            <person name="Duncan K.E."/>
            <person name="Morris B."/>
            <person name="McInerney M.J."/>
        </authorList>
    </citation>
    <scope>NUCLEOTIDE SEQUENCE [LARGE SCALE GENOMIC DNA]</scope>
    <source>
        <strain evidence="7 8">ALDC</strain>
    </source>
</reference>
<dbReference type="EMBL" id="CP040098">
    <property type="protein sequence ID" value="QCQ21016.1"/>
    <property type="molecule type" value="Genomic_DNA"/>
</dbReference>
<dbReference type="SUPFAM" id="SSF52540">
    <property type="entry name" value="P-loop containing nucleoside triphosphate hydrolases"/>
    <property type="match status" value="1"/>
</dbReference>
<dbReference type="SMART" id="SM00382">
    <property type="entry name" value="AAA"/>
    <property type="match status" value="1"/>
</dbReference>
<dbReference type="PANTHER" id="PTHR43820:SF4">
    <property type="entry name" value="HIGH-AFFINITY BRANCHED-CHAIN AMINO ACID TRANSPORT ATP-BINDING PROTEIN LIVF"/>
    <property type="match status" value="1"/>
</dbReference>
<protein>
    <submittedName>
        <fullName evidence="7">ABC transporter ATP-binding protein</fullName>
    </submittedName>
</protein>
<name>A0A4P8KZN0_9BACT</name>
<evidence type="ECO:0000313" key="7">
    <source>
        <dbReference type="EMBL" id="QCQ21016.1"/>
    </source>
</evidence>